<evidence type="ECO:0000313" key="3">
    <source>
        <dbReference type="EMBL" id="SDR71854.1"/>
    </source>
</evidence>
<evidence type="ECO:0000313" key="4">
    <source>
        <dbReference type="Proteomes" id="UP000199092"/>
    </source>
</evidence>
<evidence type="ECO:0000259" key="2">
    <source>
        <dbReference type="Pfam" id="PF13399"/>
    </source>
</evidence>
<dbReference type="AlphaFoldDB" id="A0A1H1LBB6"/>
<dbReference type="Pfam" id="PF13399">
    <property type="entry name" value="LytR_C"/>
    <property type="match status" value="1"/>
</dbReference>
<evidence type="ECO:0000256" key="1">
    <source>
        <dbReference type="SAM" id="Phobius"/>
    </source>
</evidence>
<dbReference type="EMBL" id="LT629749">
    <property type="protein sequence ID" value="SDR71854.1"/>
    <property type="molecule type" value="Genomic_DNA"/>
</dbReference>
<accession>A0A1H1LBB6</accession>
<dbReference type="Gene3D" id="3.30.70.2390">
    <property type="match status" value="1"/>
</dbReference>
<name>A0A1H1LBB6_9ACTN</name>
<sequence length="175" mass="18900">MLGRIFRAVRTPFTLLVLLGVLCYGAWWGWSNVIREVPPAPPAPCVQQKLPKNQLKSSQVTVSVFNGGDKRGLAGDVGRSLRERGFKVQTTTNTLQKVQKTVIVGAGTKNPEVLLVKAFFKDADVKADKRVDGSVDVLVGNRYGGFNKKAKTTYTVKSSKACLPAQPSPTPTLGS</sequence>
<gene>
    <name evidence="3" type="ORF">SAMN04488543_0189</name>
</gene>
<reference evidence="3 4" key="1">
    <citation type="submission" date="2016-10" db="EMBL/GenBank/DDBJ databases">
        <authorList>
            <person name="de Groot N.N."/>
        </authorList>
    </citation>
    <scope>NUCLEOTIDE SEQUENCE [LARGE SCALE GENOMIC DNA]</scope>
    <source>
        <strain evidence="3 4">DSM 21741</strain>
    </source>
</reference>
<dbReference type="STRING" id="546871.SAMN04488543_0189"/>
<dbReference type="OrthoDB" id="3727388at2"/>
<dbReference type="Proteomes" id="UP000199092">
    <property type="component" value="Chromosome I"/>
</dbReference>
<dbReference type="InterPro" id="IPR027381">
    <property type="entry name" value="LytR/CpsA/Psr_C"/>
</dbReference>
<feature type="transmembrane region" description="Helical" evidence="1">
    <location>
        <begin position="12"/>
        <end position="30"/>
    </location>
</feature>
<dbReference type="RefSeq" id="WP_091408873.1">
    <property type="nucleotide sequence ID" value="NZ_LT629749.1"/>
</dbReference>
<keyword evidence="1" id="KW-1133">Transmembrane helix</keyword>
<keyword evidence="4" id="KW-1185">Reference proteome</keyword>
<keyword evidence="1" id="KW-0812">Transmembrane</keyword>
<organism evidence="3 4">
    <name type="scientific">Friedmanniella luteola</name>
    <dbReference type="NCBI Taxonomy" id="546871"/>
    <lineage>
        <taxon>Bacteria</taxon>
        <taxon>Bacillati</taxon>
        <taxon>Actinomycetota</taxon>
        <taxon>Actinomycetes</taxon>
        <taxon>Propionibacteriales</taxon>
        <taxon>Nocardioidaceae</taxon>
        <taxon>Friedmanniella</taxon>
    </lineage>
</organism>
<proteinExistence type="predicted"/>
<feature type="domain" description="LytR/CpsA/Psr regulator C-terminal" evidence="2">
    <location>
        <begin position="59"/>
        <end position="143"/>
    </location>
</feature>
<keyword evidence="1" id="KW-0472">Membrane</keyword>
<protein>
    <submittedName>
        <fullName evidence="3">LytR cell envelope-related transcriptional attenuator</fullName>
    </submittedName>
</protein>